<sequence>MMNSSLSSSLVQGNCPTSLSVKDGQGIDAVIDRVRCDGALPDHLKDLLLYLCDLKMQMSWLFQRNQALERKVEELCTENKKLQENTIASGTASATESDSVHRNSLELIPSIVKQKDPVFDMRLKMKLNVVDR</sequence>
<name>A0A016UAU9_9BILA</name>
<dbReference type="EMBL" id="JARK01001383">
    <property type="protein sequence ID" value="EYC12439.1"/>
    <property type="molecule type" value="Genomic_DNA"/>
</dbReference>
<reference evidence="2" key="1">
    <citation type="journal article" date="2015" name="Nat. Genet.">
        <title>The genome and transcriptome of the zoonotic hookworm Ancylostoma ceylanicum identify infection-specific gene families.</title>
        <authorList>
            <person name="Schwarz E.M."/>
            <person name="Hu Y."/>
            <person name="Antoshechkin I."/>
            <person name="Miller M.M."/>
            <person name="Sternberg P.W."/>
            <person name="Aroian R.V."/>
        </authorList>
    </citation>
    <scope>NUCLEOTIDE SEQUENCE</scope>
    <source>
        <strain evidence="2">HY135</strain>
    </source>
</reference>
<comment type="caution">
    <text evidence="1">The sequence shown here is derived from an EMBL/GenBank/DDBJ whole genome shotgun (WGS) entry which is preliminary data.</text>
</comment>
<keyword evidence="2" id="KW-1185">Reference proteome</keyword>
<gene>
    <name evidence="1" type="primary">Acey_s0047.g1481</name>
    <name evidence="1" type="ORF">Y032_0047g1481</name>
</gene>
<organism evidence="1 2">
    <name type="scientific">Ancylostoma ceylanicum</name>
    <dbReference type="NCBI Taxonomy" id="53326"/>
    <lineage>
        <taxon>Eukaryota</taxon>
        <taxon>Metazoa</taxon>
        <taxon>Ecdysozoa</taxon>
        <taxon>Nematoda</taxon>
        <taxon>Chromadorea</taxon>
        <taxon>Rhabditida</taxon>
        <taxon>Rhabditina</taxon>
        <taxon>Rhabditomorpha</taxon>
        <taxon>Strongyloidea</taxon>
        <taxon>Ancylostomatidae</taxon>
        <taxon>Ancylostomatinae</taxon>
        <taxon>Ancylostoma</taxon>
    </lineage>
</organism>
<accession>A0A016UAU9</accession>
<evidence type="ECO:0000313" key="1">
    <source>
        <dbReference type="EMBL" id="EYC12439.1"/>
    </source>
</evidence>
<dbReference type="AlphaFoldDB" id="A0A016UAU9"/>
<protein>
    <submittedName>
        <fullName evidence="1">Uncharacterized protein</fullName>
    </submittedName>
</protein>
<evidence type="ECO:0000313" key="2">
    <source>
        <dbReference type="Proteomes" id="UP000024635"/>
    </source>
</evidence>
<proteinExistence type="predicted"/>
<dbReference type="Proteomes" id="UP000024635">
    <property type="component" value="Unassembled WGS sequence"/>
</dbReference>